<dbReference type="SUPFAM" id="SSF53067">
    <property type="entry name" value="Actin-like ATPase domain"/>
    <property type="match status" value="1"/>
</dbReference>
<dbReference type="InterPro" id="IPR050696">
    <property type="entry name" value="FtsA/MreB"/>
</dbReference>
<protein>
    <submittedName>
        <fullName evidence="1">Ethanolamine utilization protein</fullName>
    </submittedName>
</protein>
<dbReference type="PIRSF" id="PIRSF012293">
    <property type="entry name" value="EutA"/>
    <property type="match status" value="1"/>
</dbReference>
<organism evidence="1 2">
    <name type="scientific">Paenibacillus silvestris</name>
    <dbReference type="NCBI Taxonomy" id="2606219"/>
    <lineage>
        <taxon>Bacteria</taxon>
        <taxon>Bacillati</taxon>
        <taxon>Bacillota</taxon>
        <taxon>Bacilli</taxon>
        <taxon>Bacillales</taxon>
        <taxon>Paenibacillaceae</taxon>
        <taxon>Paenibacillus</taxon>
    </lineage>
</organism>
<comment type="caution">
    <text evidence="1">The sequence shown here is derived from an EMBL/GenBank/DDBJ whole genome shotgun (WGS) entry which is preliminary data.</text>
</comment>
<dbReference type="EMBL" id="WTUZ01000002">
    <property type="protein sequence ID" value="MZQ80720.1"/>
    <property type="molecule type" value="Genomic_DNA"/>
</dbReference>
<sequence length="492" mass="52838">MADQWMTSVGLDIGTSTTKLVISRLKIVRSSGVLSLPRFQIAERELLYASPIYSTPLLSSDEIHTERIWAIVAQEYEQAGIRPADIKSGAVIITGETANKTNAQHILHLLAQRAGDFVVATAGADLEGLLAGKGAGAEQRSLQLRGAVANIDIGGGTANAAIFHRGKLLGTVAFHVGGRLIRIDSTGTILEVSPSIRPWLQSAGYTVQPGDRLSLPQLNEICRAMCRCIMDYLSGRDSCAELAALMIGPPLAAIPSIEEWMVSGGIGQLMTQMPPQSLTDAALHQDIGPLLARAWKELAAEYPVRQIQADQTVRATVIGAGMQSTEISGATVHLDASLLPIRNLPVLKLELSPQLLVQGGGLAEQFDTLMRSGGSLFSLDRSPPFGLALSGTHHLTYPTLQYIADQLYASFTHHFPHSEAMVVICETDVAKALGQSLSRRCAQRLKVICIDQIRVEHGDYIDLGEPISGIMIPVVVKTLAFQAKGRGEESHL</sequence>
<accession>A0A6L8UUD2</accession>
<name>A0A6L8UUD2_9BACL</name>
<gene>
    <name evidence="1" type="ORF">GQF01_00935</name>
</gene>
<evidence type="ECO:0000313" key="1">
    <source>
        <dbReference type="EMBL" id="MZQ80720.1"/>
    </source>
</evidence>
<keyword evidence="2" id="KW-1185">Reference proteome</keyword>
<evidence type="ECO:0000313" key="2">
    <source>
        <dbReference type="Proteomes" id="UP000481087"/>
    </source>
</evidence>
<dbReference type="Pfam" id="PF06277">
    <property type="entry name" value="EutA"/>
    <property type="match status" value="1"/>
</dbReference>
<dbReference type="PANTHER" id="PTHR32432">
    <property type="entry name" value="CELL DIVISION PROTEIN FTSA-RELATED"/>
    <property type="match status" value="1"/>
</dbReference>
<dbReference type="InterPro" id="IPR043129">
    <property type="entry name" value="ATPase_NBD"/>
</dbReference>
<dbReference type="Proteomes" id="UP000481087">
    <property type="component" value="Unassembled WGS sequence"/>
</dbReference>
<proteinExistence type="predicted"/>
<dbReference type="InterPro" id="IPR009377">
    <property type="entry name" value="EutA"/>
</dbReference>
<dbReference type="AlphaFoldDB" id="A0A6L8UUD2"/>
<dbReference type="PANTHER" id="PTHR32432:SF13">
    <property type="entry name" value="ETHANOLAMINE AMMONIA-LYASE REACTIVASE EUTA"/>
    <property type="match status" value="1"/>
</dbReference>
<reference evidence="1 2" key="1">
    <citation type="submission" date="2019-12" db="EMBL/GenBank/DDBJ databases">
        <title>Paenibacillus sp. nov. sp. isolated from soil.</title>
        <authorList>
            <person name="Kim J."/>
            <person name="Jeong S.E."/>
            <person name="Jung H.S."/>
            <person name="Jeon C.O."/>
        </authorList>
    </citation>
    <scope>NUCLEOTIDE SEQUENCE [LARGE SCALE GENOMIC DNA]</scope>
    <source>
        <strain evidence="1 2">5J-6</strain>
    </source>
</reference>